<protein>
    <recommendedName>
        <fullName evidence="3">Excreted virulence factor EspC, type VII ESX diderm</fullName>
    </recommendedName>
</protein>
<sequence length="102" mass="10631">MTDCRIDPATVAAHEKVLNDVAATVSAAGSTSASNRVGDGDYGALFGWLATRVNNALDDLTESVTTHSGELGTHRAEFQRNVAVNQQADQGGATALTETGRR</sequence>
<dbReference type="AlphaFoldDB" id="A0A1H1FQL1"/>
<evidence type="ECO:0000313" key="1">
    <source>
        <dbReference type="EMBL" id="SDR03353.1"/>
    </source>
</evidence>
<evidence type="ECO:0000313" key="2">
    <source>
        <dbReference type="Proteomes" id="UP000183053"/>
    </source>
</evidence>
<dbReference type="EMBL" id="FNLF01000002">
    <property type="protein sequence ID" value="SDR03353.1"/>
    <property type="molecule type" value="Genomic_DNA"/>
</dbReference>
<evidence type="ECO:0008006" key="3">
    <source>
        <dbReference type="Google" id="ProtNLM"/>
    </source>
</evidence>
<name>A0A1H1FQL1_9ACTN</name>
<dbReference type="STRING" id="47312.SAMN04489765_2866"/>
<gene>
    <name evidence="1" type="ORF">SAMN04489765_2866</name>
</gene>
<organism evidence="1 2">
    <name type="scientific">Tsukamurella pulmonis</name>
    <dbReference type="NCBI Taxonomy" id="47312"/>
    <lineage>
        <taxon>Bacteria</taxon>
        <taxon>Bacillati</taxon>
        <taxon>Actinomycetota</taxon>
        <taxon>Actinomycetes</taxon>
        <taxon>Mycobacteriales</taxon>
        <taxon>Tsukamurellaceae</taxon>
        <taxon>Tsukamurella</taxon>
    </lineage>
</organism>
<reference evidence="2" key="1">
    <citation type="submission" date="2016-10" db="EMBL/GenBank/DDBJ databases">
        <authorList>
            <person name="Varghese N."/>
            <person name="Submissions S."/>
        </authorList>
    </citation>
    <scope>NUCLEOTIDE SEQUENCE [LARGE SCALE GENOMIC DNA]</scope>
    <source>
        <strain evidence="2">DSM 44142</strain>
    </source>
</reference>
<dbReference type="Proteomes" id="UP000183053">
    <property type="component" value="Unassembled WGS sequence"/>
</dbReference>
<dbReference type="OrthoDB" id="4773936at2"/>
<proteinExistence type="predicted"/>
<keyword evidence="2" id="KW-1185">Reference proteome</keyword>
<accession>A0A1H1FQL1</accession>
<dbReference type="RefSeq" id="WP_068568590.1">
    <property type="nucleotide sequence ID" value="NZ_FNLF01000002.1"/>
</dbReference>